<accession>A0A0A9AZ43</accession>
<dbReference type="AlphaFoldDB" id="A0A0A9AZ43"/>
<protein>
    <submittedName>
        <fullName evidence="1">Uncharacterized protein</fullName>
    </submittedName>
</protein>
<evidence type="ECO:0000313" key="1">
    <source>
        <dbReference type="EMBL" id="JAD52362.1"/>
    </source>
</evidence>
<name>A0A0A9AZ43_ARUDO</name>
<dbReference type="EMBL" id="GBRH01245533">
    <property type="protein sequence ID" value="JAD52362.1"/>
    <property type="molecule type" value="Transcribed_RNA"/>
</dbReference>
<proteinExistence type="predicted"/>
<organism evidence="1">
    <name type="scientific">Arundo donax</name>
    <name type="common">Giant reed</name>
    <name type="synonym">Donax arundinaceus</name>
    <dbReference type="NCBI Taxonomy" id="35708"/>
    <lineage>
        <taxon>Eukaryota</taxon>
        <taxon>Viridiplantae</taxon>
        <taxon>Streptophyta</taxon>
        <taxon>Embryophyta</taxon>
        <taxon>Tracheophyta</taxon>
        <taxon>Spermatophyta</taxon>
        <taxon>Magnoliopsida</taxon>
        <taxon>Liliopsida</taxon>
        <taxon>Poales</taxon>
        <taxon>Poaceae</taxon>
        <taxon>PACMAD clade</taxon>
        <taxon>Arundinoideae</taxon>
        <taxon>Arundineae</taxon>
        <taxon>Arundo</taxon>
    </lineage>
</organism>
<reference evidence="1" key="2">
    <citation type="journal article" date="2015" name="Data Brief">
        <title>Shoot transcriptome of the giant reed, Arundo donax.</title>
        <authorList>
            <person name="Barrero R.A."/>
            <person name="Guerrero F.D."/>
            <person name="Moolhuijzen P."/>
            <person name="Goolsby J.A."/>
            <person name="Tidwell J."/>
            <person name="Bellgard S.E."/>
            <person name="Bellgard M.I."/>
        </authorList>
    </citation>
    <scope>NUCLEOTIDE SEQUENCE</scope>
    <source>
        <tissue evidence="1">Shoot tissue taken approximately 20 cm above the soil surface</tissue>
    </source>
</reference>
<sequence length="57" mass="6512">MFFLLPSNYLIIHHKFCNKILLLEVSSLLVKEASVRISFLQIKHTGAHSGNSMLKRS</sequence>
<reference evidence="1" key="1">
    <citation type="submission" date="2014-09" db="EMBL/GenBank/DDBJ databases">
        <authorList>
            <person name="Magalhaes I.L.F."/>
            <person name="Oliveira U."/>
            <person name="Santos F.R."/>
            <person name="Vidigal T.H.D.A."/>
            <person name="Brescovit A.D."/>
            <person name="Santos A.J."/>
        </authorList>
    </citation>
    <scope>NUCLEOTIDE SEQUENCE</scope>
    <source>
        <tissue evidence="1">Shoot tissue taken approximately 20 cm above the soil surface</tissue>
    </source>
</reference>